<dbReference type="InterPro" id="IPR039652">
    <property type="entry name" value="Coatomer_zeta"/>
</dbReference>
<evidence type="ECO:0000256" key="10">
    <source>
        <dbReference type="ARBA" id="ARBA00023329"/>
    </source>
</evidence>
<evidence type="ECO:0000256" key="6">
    <source>
        <dbReference type="ARBA" id="ARBA00022892"/>
    </source>
</evidence>
<dbReference type="PANTHER" id="PTHR11043">
    <property type="entry name" value="ZETA-COAT PROTEIN"/>
    <property type="match status" value="1"/>
</dbReference>
<organism evidence="15 16">
    <name type="scientific">Venturia effusa</name>
    <dbReference type="NCBI Taxonomy" id="50376"/>
    <lineage>
        <taxon>Eukaryota</taxon>
        <taxon>Fungi</taxon>
        <taxon>Dikarya</taxon>
        <taxon>Ascomycota</taxon>
        <taxon>Pezizomycotina</taxon>
        <taxon>Dothideomycetes</taxon>
        <taxon>Pleosporomycetidae</taxon>
        <taxon>Venturiales</taxon>
        <taxon>Venturiaceae</taxon>
        <taxon>Venturia</taxon>
    </lineage>
</organism>
<dbReference type="InterPro" id="IPR022775">
    <property type="entry name" value="AP_mu_sigma_su"/>
</dbReference>
<dbReference type="FunFam" id="3.30.450.60:FF:000013">
    <property type="entry name" value="Coatomer subunit zeta"/>
    <property type="match status" value="1"/>
</dbReference>
<comment type="subunit">
    <text evidence="3 12">Oligomeric complex that consists of at least the alpha, beta, beta', gamma, delta, epsilon and zeta subunits.</text>
</comment>
<reference evidence="15 16" key="1">
    <citation type="submission" date="2019-07" db="EMBL/GenBank/DDBJ databases">
        <title>Finished genome of Venturia effusa.</title>
        <authorList>
            <person name="Young C.A."/>
            <person name="Cox M.P."/>
            <person name="Ganley A.R.D."/>
            <person name="David W.J."/>
        </authorList>
    </citation>
    <scope>NUCLEOTIDE SEQUENCE [LARGE SCALE GENOMIC DNA]</scope>
    <source>
        <strain evidence="16">albino</strain>
    </source>
</reference>
<evidence type="ECO:0000256" key="11">
    <source>
        <dbReference type="ARBA" id="ARBA00045555"/>
    </source>
</evidence>
<comment type="function">
    <text evidence="11">The coatomer is a cytosolic protein complex that binds to dilysine motifs and reversibly associates with Golgi non-clathrin-coated vesicles, which further mediate biosynthetic protein transport from the ER, via the Golgi up to the trans Golgi network. Coatomer complex is required for budding from Golgi membranes, and is essential for the retrograde Golgi-to-ER transport of dilysine-tagged proteins. The zeta subunit may be involved in regulating the coat assembly and, hence, the rate of biosynthetic protein transport due to its association-dissociation properties with the coatomer complex.</text>
</comment>
<dbReference type="GO" id="GO:0006891">
    <property type="term" value="P:intra-Golgi vesicle-mediated transport"/>
    <property type="evidence" value="ECO:0007669"/>
    <property type="project" value="TreeGrafter"/>
</dbReference>
<dbReference type="EMBL" id="CP042190">
    <property type="protein sequence ID" value="QDS71843.1"/>
    <property type="molecule type" value="Genomic_DNA"/>
</dbReference>
<dbReference type="GO" id="GO:0000139">
    <property type="term" value="C:Golgi membrane"/>
    <property type="evidence" value="ECO:0007669"/>
    <property type="project" value="UniProtKB-SubCell"/>
</dbReference>
<evidence type="ECO:0000256" key="9">
    <source>
        <dbReference type="ARBA" id="ARBA00023136"/>
    </source>
</evidence>
<evidence type="ECO:0000313" key="15">
    <source>
        <dbReference type="EMBL" id="QDS71843.1"/>
    </source>
</evidence>
<dbReference type="InterPro" id="IPR011012">
    <property type="entry name" value="Longin-like_dom_sf"/>
</dbReference>
<evidence type="ECO:0000256" key="3">
    <source>
        <dbReference type="ARBA" id="ARBA00011775"/>
    </source>
</evidence>
<dbReference type="GO" id="GO:0030126">
    <property type="term" value="C:COPI vesicle coat"/>
    <property type="evidence" value="ECO:0007669"/>
    <property type="project" value="UniProtKB-UniRule"/>
</dbReference>
<keyword evidence="7 12" id="KW-0653">Protein transport</keyword>
<evidence type="ECO:0000256" key="5">
    <source>
        <dbReference type="ARBA" id="ARBA00022490"/>
    </source>
</evidence>
<comment type="subcellular location">
    <subcellularLocation>
        <location evidence="12">Cytoplasm</location>
    </subcellularLocation>
    <subcellularLocation>
        <location evidence="1 12">Golgi apparatus membrane</location>
        <topology evidence="1 12">Peripheral membrane protein</topology>
        <orientation evidence="1 12">Cytoplasmic side</orientation>
    </subcellularLocation>
    <subcellularLocation>
        <location evidence="12">Cytoplasmic vesicle</location>
        <location evidence="12">COPI-coated vesicle membrane</location>
        <topology evidence="12">Peripheral membrane protein</topology>
        <orientation evidence="12">Cytoplasmic side</orientation>
    </subcellularLocation>
</comment>
<evidence type="ECO:0000256" key="12">
    <source>
        <dbReference type="RuleBase" id="RU366053"/>
    </source>
</evidence>
<feature type="chain" id="PRO_5022148293" description="Coatomer subunit zeta" evidence="13">
    <location>
        <begin position="19"/>
        <end position="202"/>
    </location>
</feature>
<feature type="domain" description="AP complex mu/sigma subunit" evidence="14">
    <location>
        <begin position="53"/>
        <end position="163"/>
    </location>
</feature>
<evidence type="ECO:0000313" key="16">
    <source>
        <dbReference type="Proteomes" id="UP000316270"/>
    </source>
</evidence>
<evidence type="ECO:0000256" key="7">
    <source>
        <dbReference type="ARBA" id="ARBA00022927"/>
    </source>
</evidence>
<gene>
    <name evidence="15" type="ORF">FKW77_009902</name>
</gene>
<keyword evidence="16" id="KW-1185">Reference proteome</keyword>
<keyword evidence="10 12" id="KW-0968">Cytoplasmic vesicle</keyword>
<dbReference type="GO" id="GO:0006890">
    <property type="term" value="P:retrograde vesicle-mediated transport, Golgi to endoplasmic reticulum"/>
    <property type="evidence" value="ECO:0007669"/>
    <property type="project" value="UniProtKB-UniRule"/>
</dbReference>
<evidence type="ECO:0000259" key="14">
    <source>
        <dbReference type="Pfam" id="PF01217"/>
    </source>
</evidence>
<dbReference type="AlphaFoldDB" id="A0A517L873"/>
<keyword evidence="8 12" id="KW-0333">Golgi apparatus</keyword>
<keyword evidence="5 12" id="KW-0963">Cytoplasm</keyword>
<dbReference type="OrthoDB" id="10249988at2759"/>
<proteinExistence type="inferred from homology"/>
<evidence type="ECO:0000256" key="2">
    <source>
        <dbReference type="ARBA" id="ARBA00006972"/>
    </source>
</evidence>
<keyword evidence="13" id="KW-0732">Signal</keyword>
<evidence type="ECO:0000256" key="8">
    <source>
        <dbReference type="ARBA" id="ARBA00023034"/>
    </source>
</evidence>
<feature type="signal peptide" evidence="13">
    <location>
        <begin position="1"/>
        <end position="18"/>
    </location>
</feature>
<accession>A0A517L873</accession>
<keyword evidence="9 12" id="KW-0472">Membrane</keyword>
<dbReference type="SUPFAM" id="SSF64356">
    <property type="entry name" value="SNARE-like"/>
    <property type="match status" value="1"/>
</dbReference>
<evidence type="ECO:0000256" key="13">
    <source>
        <dbReference type="SAM" id="SignalP"/>
    </source>
</evidence>
<name>A0A517L873_9PEZI</name>
<sequence length="202" mass="22002">MAPSISLFSINAILILSADDGSRLYSKYYQSPHPPLGTPAGSTNYPGASAYPTLTSQKAFETGLREKTVKTNADVILYDNRVVTFKTEGDVILYVVGSADENEILLFNAILALRDSLTILLKSSVDKRTILENYDLVCLAIDELCDDGVLLETDPVTISMRVSRAPAQDLAGAKGIDLSEQGLLNAWEFAKMKGLERLRQGL</sequence>
<evidence type="ECO:0000256" key="1">
    <source>
        <dbReference type="ARBA" id="ARBA00004255"/>
    </source>
</evidence>
<evidence type="ECO:0000256" key="4">
    <source>
        <dbReference type="ARBA" id="ARBA00022448"/>
    </source>
</evidence>
<keyword evidence="6 12" id="KW-0931">ER-Golgi transport</keyword>
<dbReference type="Pfam" id="PF01217">
    <property type="entry name" value="Clat_adaptor_s"/>
    <property type="match status" value="1"/>
</dbReference>
<dbReference type="STRING" id="50376.A0A517L873"/>
<dbReference type="PANTHER" id="PTHR11043:SF0">
    <property type="entry name" value="COATOMER SUBUNIT ZETA"/>
    <property type="match status" value="1"/>
</dbReference>
<comment type="similarity">
    <text evidence="2 12">Belongs to the adaptor complexes small subunit family.</text>
</comment>
<dbReference type="Proteomes" id="UP000316270">
    <property type="component" value="Chromosome 6"/>
</dbReference>
<dbReference type="GO" id="GO:0006886">
    <property type="term" value="P:intracellular protein transport"/>
    <property type="evidence" value="ECO:0007669"/>
    <property type="project" value="TreeGrafter"/>
</dbReference>
<keyword evidence="4 12" id="KW-0813">Transport</keyword>
<protein>
    <recommendedName>
        <fullName evidence="12">Coatomer subunit zeta</fullName>
    </recommendedName>
</protein>
<dbReference type="Gene3D" id="3.30.450.60">
    <property type="match status" value="1"/>
</dbReference>